<proteinExistence type="predicted"/>
<name>A0A4S1E2B2_9FLAO</name>
<dbReference type="NCBIfam" id="TIGR04183">
    <property type="entry name" value="Por_Secre_tail"/>
    <property type="match status" value="1"/>
</dbReference>
<dbReference type="EMBL" id="SRSO01000004">
    <property type="protein sequence ID" value="TGV04052.1"/>
    <property type="molecule type" value="Genomic_DNA"/>
</dbReference>
<dbReference type="InterPro" id="IPR026444">
    <property type="entry name" value="Secre_tail"/>
</dbReference>
<accession>A0A4S1E2B2</accession>
<evidence type="ECO:0000256" key="1">
    <source>
        <dbReference type="ARBA" id="ARBA00022729"/>
    </source>
</evidence>
<keyword evidence="1" id="KW-0732">Signal</keyword>
<dbReference type="Proteomes" id="UP000307602">
    <property type="component" value="Unassembled WGS sequence"/>
</dbReference>
<organism evidence="2 3">
    <name type="scientific">Flavivirga rizhaonensis</name>
    <dbReference type="NCBI Taxonomy" id="2559571"/>
    <lineage>
        <taxon>Bacteria</taxon>
        <taxon>Pseudomonadati</taxon>
        <taxon>Bacteroidota</taxon>
        <taxon>Flavobacteriia</taxon>
        <taxon>Flavobacteriales</taxon>
        <taxon>Flavobacteriaceae</taxon>
        <taxon>Flavivirga</taxon>
    </lineage>
</organism>
<evidence type="ECO:0000313" key="3">
    <source>
        <dbReference type="Proteomes" id="UP000307602"/>
    </source>
</evidence>
<keyword evidence="3" id="KW-1185">Reference proteome</keyword>
<dbReference type="AlphaFoldDB" id="A0A4S1E2B2"/>
<sequence>MPKKTILFAFINFLLAFTFTIFGQTSYQFISSGAANSTRTGFRTTNTNPTEANLIISNSINVSSLKSGLYFLNIKTKTGMTSKRLMKI</sequence>
<comment type="caution">
    <text evidence="2">The sequence shown here is derived from an EMBL/GenBank/DDBJ whole genome shotgun (WGS) entry which is preliminary data.</text>
</comment>
<gene>
    <name evidence="2" type="ORF">EM932_04450</name>
</gene>
<protein>
    <submittedName>
        <fullName evidence="2">T9SS type A sorting domain-containing protein</fullName>
    </submittedName>
</protein>
<reference evidence="2 3" key="1">
    <citation type="submission" date="2019-04" db="EMBL/GenBank/DDBJ databases">
        <authorList>
            <person name="Liu A."/>
        </authorList>
    </citation>
    <scope>NUCLEOTIDE SEQUENCE [LARGE SCALE GENOMIC DNA]</scope>
    <source>
        <strain evidence="2 3">RZ03</strain>
    </source>
</reference>
<evidence type="ECO:0000313" key="2">
    <source>
        <dbReference type="EMBL" id="TGV04052.1"/>
    </source>
</evidence>